<organism evidence="3 4">
    <name type="scientific">Symbiodinium microadriaticum</name>
    <name type="common">Dinoflagellate</name>
    <name type="synonym">Zooxanthella microadriatica</name>
    <dbReference type="NCBI Taxonomy" id="2951"/>
    <lineage>
        <taxon>Eukaryota</taxon>
        <taxon>Sar</taxon>
        <taxon>Alveolata</taxon>
        <taxon>Dinophyceae</taxon>
        <taxon>Suessiales</taxon>
        <taxon>Symbiodiniaceae</taxon>
        <taxon>Symbiodinium</taxon>
    </lineage>
</organism>
<keyword evidence="1" id="KW-0175">Coiled coil</keyword>
<dbReference type="Proteomes" id="UP000186817">
    <property type="component" value="Unassembled WGS sequence"/>
</dbReference>
<keyword evidence="4" id="KW-1185">Reference proteome</keyword>
<dbReference type="OrthoDB" id="458722at2759"/>
<gene>
    <name evidence="3" type="ORF">AK812_SmicGene41992</name>
</gene>
<name>A0A1Q9C4Q4_SYMMI</name>
<protein>
    <submittedName>
        <fullName evidence="3">Uncharacterized protein</fullName>
    </submittedName>
</protein>
<accession>A0A1Q9C4Q4</accession>
<evidence type="ECO:0000313" key="3">
    <source>
        <dbReference type="EMBL" id="OLP77897.1"/>
    </source>
</evidence>
<feature type="compositionally biased region" description="Low complexity" evidence="2">
    <location>
        <begin position="208"/>
        <end position="218"/>
    </location>
</feature>
<comment type="caution">
    <text evidence="3">The sequence shown here is derived from an EMBL/GenBank/DDBJ whole genome shotgun (WGS) entry which is preliminary data.</text>
</comment>
<feature type="compositionally biased region" description="Basic and acidic residues" evidence="2">
    <location>
        <begin position="197"/>
        <end position="207"/>
    </location>
</feature>
<feature type="compositionally biased region" description="Low complexity" evidence="2">
    <location>
        <begin position="233"/>
        <end position="250"/>
    </location>
</feature>
<evidence type="ECO:0000256" key="1">
    <source>
        <dbReference type="SAM" id="Coils"/>
    </source>
</evidence>
<feature type="compositionally biased region" description="Basic and acidic residues" evidence="2">
    <location>
        <begin position="148"/>
        <end position="172"/>
    </location>
</feature>
<evidence type="ECO:0000313" key="4">
    <source>
        <dbReference type="Proteomes" id="UP000186817"/>
    </source>
</evidence>
<feature type="compositionally biased region" description="Polar residues" evidence="2">
    <location>
        <begin position="745"/>
        <end position="755"/>
    </location>
</feature>
<feature type="coiled-coil region" evidence="1">
    <location>
        <begin position="10"/>
        <end position="72"/>
    </location>
</feature>
<evidence type="ECO:0000256" key="2">
    <source>
        <dbReference type="SAM" id="MobiDB-lite"/>
    </source>
</evidence>
<feature type="region of interest" description="Disordered" evidence="2">
    <location>
        <begin position="123"/>
        <end position="250"/>
    </location>
</feature>
<feature type="region of interest" description="Disordered" evidence="2">
    <location>
        <begin position="280"/>
        <end position="317"/>
    </location>
</feature>
<dbReference type="AlphaFoldDB" id="A0A1Q9C4Q4"/>
<reference evidence="3 4" key="1">
    <citation type="submission" date="2016-02" db="EMBL/GenBank/DDBJ databases">
        <title>Genome analysis of coral dinoflagellate symbionts highlights evolutionary adaptations to a symbiotic lifestyle.</title>
        <authorList>
            <person name="Aranda M."/>
            <person name="Li Y."/>
            <person name="Liew Y.J."/>
            <person name="Baumgarten S."/>
            <person name="Simakov O."/>
            <person name="Wilson M."/>
            <person name="Piel J."/>
            <person name="Ashoor H."/>
            <person name="Bougouffa S."/>
            <person name="Bajic V.B."/>
            <person name="Ryu T."/>
            <person name="Ravasi T."/>
            <person name="Bayer T."/>
            <person name="Micklem G."/>
            <person name="Kim H."/>
            <person name="Bhak J."/>
            <person name="Lajeunesse T.C."/>
            <person name="Voolstra C.R."/>
        </authorList>
    </citation>
    <scope>NUCLEOTIDE SEQUENCE [LARGE SCALE GENOMIC DNA]</scope>
    <source>
        <strain evidence="3 4">CCMP2467</strain>
    </source>
</reference>
<sequence>MSWLLDHAMLDEAEEERLYWEEENRRLERLEQQRLSQVEENPWCLLDDEEEEEEVREARKALLEELERQRMLDYYDNRVSAAREMLLQPEEDSEAGHEYFQRKHSEFAAEEENPWQAVFDSRHATMAEDRRRNKRSRPAFPRRVLQGSKEEVRVEEARVPVEEPRVAAEEPSRTAFPRLQVAPKPAEEPTEEPAVAEEPKKAEEPRAAEVGVAATTVAEEAEETKVEEPGQPSSSSWEGGSWDTGGWSWDTGGWSWETSGWSWDTGGWSGNTGGWSWDTKEDPSQWKPPAGWDTSWPDEENWGSWKSGTSSKEARASSKVKGGWMNKLVPLLSALKSQDRAAKTWRDKTADVIVAVLNQDWAEATRLAEWYAGEKNMKELIELSRGIKRAHGKVEDLLQELASFAELSRKRPGSKMVDTAWAVFQERLTSQQHLDSNDYLKLMEGVEGLDMGESFREKVLSSIDALGSVGTGTGKMIVGSQTISNITPYLTQKDWEVLANTTYIMDVFRVVAARMRALGMLSLKETTKGVAAALALWWLETKKQPLPTPVVIHYEWLPDFQKLFSSIEVNLTVKGCKSYPSNPKQLGDEWLKSAYGDEAPALEHIGLQVYYDKVPLRKTSHLLKGYDLPAKPHRKEEPCAQPDASSAGFAMMLGKFLSTWAPDINLQMLKQPGAASSQAAPPATQALEAAQPALQAALPSLPSLPAFPAAPSSALPKESEPSVAVPVEPKPPASLPVPMDLVPQPESSPVTQQEQDALESFEEAAFDKLKARTNPKKAVAKEQPAKTGKAKSKVAPPPAKAPSKAVLKRPAAKRPAGLPEVLGCFRCRGNPLGCDSCKDPSFGGRRFQGRADYLRYVAEQKARHGKIYK</sequence>
<proteinExistence type="predicted"/>
<feature type="region of interest" description="Disordered" evidence="2">
    <location>
        <begin position="709"/>
        <end position="757"/>
    </location>
</feature>
<dbReference type="EMBL" id="LSRX01001694">
    <property type="protein sequence ID" value="OLP77897.1"/>
    <property type="molecule type" value="Genomic_DNA"/>
</dbReference>
<feature type="region of interest" description="Disordered" evidence="2">
    <location>
        <begin position="773"/>
        <end position="812"/>
    </location>
</feature>